<dbReference type="Gene3D" id="1.10.1220.10">
    <property type="entry name" value="Met repressor-like"/>
    <property type="match status" value="1"/>
</dbReference>
<dbReference type="RefSeq" id="WP_255133538.1">
    <property type="nucleotide sequence ID" value="NZ_JANDBC010000001.1"/>
</dbReference>
<organism evidence="1 2">
    <name type="scientific">Gracilimonas sediminicola</name>
    <dbReference type="NCBI Taxonomy" id="2952158"/>
    <lineage>
        <taxon>Bacteria</taxon>
        <taxon>Pseudomonadati</taxon>
        <taxon>Balneolota</taxon>
        <taxon>Balneolia</taxon>
        <taxon>Balneolales</taxon>
        <taxon>Balneolaceae</taxon>
        <taxon>Gracilimonas</taxon>
    </lineage>
</organism>
<comment type="caution">
    <text evidence="1">The sequence shown here is derived from an EMBL/GenBank/DDBJ whole genome shotgun (WGS) entry which is preliminary data.</text>
</comment>
<dbReference type="InterPro" id="IPR013321">
    <property type="entry name" value="Arc_rbn_hlx_hlx"/>
</dbReference>
<proteinExistence type="predicted"/>
<protein>
    <submittedName>
        <fullName evidence="1">Ribbon-helix-helix domain-containing protein</fullName>
    </submittedName>
</protein>
<name>A0A9X2L2V3_9BACT</name>
<dbReference type="EMBL" id="JANDBC010000001">
    <property type="protein sequence ID" value="MCP9290988.1"/>
    <property type="molecule type" value="Genomic_DNA"/>
</dbReference>
<reference evidence="1" key="1">
    <citation type="submission" date="2022-06" db="EMBL/GenBank/DDBJ databases">
        <title>Gracilimonas sp. CAU 1638 isolated from sea sediment.</title>
        <authorList>
            <person name="Kim W."/>
        </authorList>
    </citation>
    <scope>NUCLEOTIDE SEQUENCE</scope>
    <source>
        <strain evidence="1">CAU 1638</strain>
    </source>
</reference>
<accession>A0A9X2L2V3</accession>
<dbReference type="SUPFAM" id="SSF47598">
    <property type="entry name" value="Ribbon-helix-helix"/>
    <property type="match status" value="1"/>
</dbReference>
<evidence type="ECO:0000313" key="2">
    <source>
        <dbReference type="Proteomes" id="UP001139125"/>
    </source>
</evidence>
<dbReference type="AlphaFoldDB" id="A0A9X2L2V3"/>
<dbReference type="GO" id="GO:0006355">
    <property type="term" value="P:regulation of DNA-templated transcription"/>
    <property type="evidence" value="ECO:0007669"/>
    <property type="project" value="InterPro"/>
</dbReference>
<sequence length="74" mass="8481">MSIRIPDEKRKKLKAIASLEGKSMSGLVSELIDEYVDDAMKRLEEEGDIAQIMKVSEPSFSEWDNDEDEVYNDL</sequence>
<evidence type="ECO:0000313" key="1">
    <source>
        <dbReference type="EMBL" id="MCP9290988.1"/>
    </source>
</evidence>
<dbReference type="Proteomes" id="UP001139125">
    <property type="component" value="Unassembled WGS sequence"/>
</dbReference>
<gene>
    <name evidence="1" type="ORF">NM125_05285</name>
</gene>
<keyword evidence="2" id="KW-1185">Reference proteome</keyword>
<dbReference type="InterPro" id="IPR010985">
    <property type="entry name" value="Ribbon_hlx_hlx"/>
</dbReference>